<dbReference type="EMBL" id="AVOT02017397">
    <property type="protein sequence ID" value="MBW0503456.1"/>
    <property type="molecule type" value="Genomic_DNA"/>
</dbReference>
<feature type="region of interest" description="Disordered" evidence="1">
    <location>
        <begin position="39"/>
        <end position="68"/>
    </location>
</feature>
<organism evidence="2 3">
    <name type="scientific">Austropuccinia psidii MF-1</name>
    <dbReference type="NCBI Taxonomy" id="1389203"/>
    <lineage>
        <taxon>Eukaryota</taxon>
        <taxon>Fungi</taxon>
        <taxon>Dikarya</taxon>
        <taxon>Basidiomycota</taxon>
        <taxon>Pucciniomycotina</taxon>
        <taxon>Pucciniomycetes</taxon>
        <taxon>Pucciniales</taxon>
        <taxon>Sphaerophragmiaceae</taxon>
        <taxon>Austropuccinia</taxon>
    </lineage>
</organism>
<name>A0A9Q3HFR3_9BASI</name>
<reference evidence="2" key="1">
    <citation type="submission" date="2021-03" db="EMBL/GenBank/DDBJ databases">
        <title>Draft genome sequence of rust myrtle Austropuccinia psidii MF-1, a brazilian biotype.</title>
        <authorList>
            <person name="Quecine M.C."/>
            <person name="Pachon D.M.R."/>
            <person name="Bonatelli M.L."/>
            <person name="Correr F.H."/>
            <person name="Franceschini L.M."/>
            <person name="Leite T.F."/>
            <person name="Margarido G.R.A."/>
            <person name="Almeida C.A."/>
            <person name="Ferrarezi J.A."/>
            <person name="Labate C.A."/>
        </authorList>
    </citation>
    <scope>NUCLEOTIDE SEQUENCE</scope>
    <source>
        <strain evidence="2">MF-1</strain>
    </source>
</reference>
<comment type="caution">
    <text evidence="2">The sequence shown here is derived from an EMBL/GenBank/DDBJ whole genome shotgun (WGS) entry which is preliminary data.</text>
</comment>
<keyword evidence="3" id="KW-1185">Reference proteome</keyword>
<evidence type="ECO:0000256" key="1">
    <source>
        <dbReference type="SAM" id="MobiDB-lite"/>
    </source>
</evidence>
<evidence type="ECO:0000313" key="2">
    <source>
        <dbReference type="EMBL" id="MBW0503456.1"/>
    </source>
</evidence>
<dbReference type="Proteomes" id="UP000765509">
    <property type="component" value="Unassembled WGS sequence"/>
</dbReference>
<sequence length="131" mass="15016">MHLVLKDAGVVHIWYYISLCTIFSQQSNGEIFRSEFHDSKSWSQTPSPILKEDSSAHPSGNPWQLSEDHFRTPTTWPCRSWVCNSSRITPRAILRGYSSFSQLSRQKVLNTPWKTQFINTGSNQSTCMSFA</sequence>
<evidence type="ECO:0000313" key="3">
    <source>
        <dbReference type="Proteomes" id="UP000765509"/>
    </source>
</evidence>
<gene>
    <name evidence="2" type="ORF">O181_043171</name>
</gene>
<dbReference type="AlphaFoldDB" id="A0A9Q3HFR3"/>
<accession>A0A9Q3HFR3</accession>
<proteinExistence type="predicted"/>
<protein>
    <submittedName>
        <fullName evidence="2">Uncharacterized protein</fullName>
    </submittedName>
</protein>